<dbReference type="Proteomes" id="UP000092445">
    <property type="component" value="Unassembled WGS sequence"/>
</dbReference>
<dbReference type="InterPro" id="IPR014729">
    <property type="entry name" value="Rossmann-like_a/b/a_fold"/>
</dbReference>
<dbReference type="Gene3D" id="3.40.50.620">
    <property type="entry name" value="HUPs"/>
    <property type="match status" value="1"/>
</dbReference>
<keyword evidence="3" id="KW-1185">Reference proteome</keyword>
<proteinExistence type="predicted"/>
<feature type="region of interest" description="Disordered" evidence="1">
    <location>
        <begin position="132"/>
        <end position="151"/>
    </location>
</feature>
<sequence>MGKKLGRSTKSKITAKDKTFGKKHLNNHFWPLLNRLVEAQLINKFVYILSVRVKPDKTGVVTDGVKHSMNPFDEIAIEEQVKIGIGSKDQPVTMCAMLAITATDGEKDEARKLSFSGNFGPWTPLRVLKMLGTKQQSKPDPTNANLDDGKH</sequence>
<reference evidence="3" key="1">
    <citation type="submission" date="2014-03" db="EMBL/GenBank/DDBJ databases">
        <authorList>
            <person name="Aksoy S."/>
            <person name="Warren W."/>
            <person name="Wilson R.K."/>
        </authorList>
    </citation>
    <scope>NUCLEOTIDE SEQUENCE [LARGE SCALE GENOMIC DNA]</scope>
    <source>
        <strain evidence="3">IAEA</strain>
    </source>
</reference>
<dbReference type="STRING" id="7398.A0A1A9ZHD6"/>
<evidence type="ECO:0000313" key="2">
    <source>
        <dbReference type="EnsemblMetazoa" id="GPAI014723-PA"/>
    </source>
</evidence>
<reference evidence="2" key="2">
    <citation type="submission" date="2020-05" db="UniProtKB">
        <authorList>
            <consortium name="EnsemblMetazoa"/>
        </authorList>
    </citation>
    <scope>IDENTIFICATION</scope>
    <source>
        <strain evidence="2">IAEA</strain>
    </source>
</reference>
<dbReference type="AlphaFoldDB" id="A0A1A9ZHD6"/>
<evidence type="ECO:0000313" key="3">
    <source>
        <dbReference type="Proteomes" id="UP000092445"/>
    </source>
</evidence>
<dbReference type="EnsemblMetazoa" id="GPAI014723-RA">
    <property type="protein sequence ID" value="GPAI014723-PA"/>
    <property type="gene ID" value="GPAI014723"/>
</dbReference>
<feature type="compositionally biased region" description="Polar residues" evidence="1">
    <location>
        <begin position="133"/>
        <end position="145"/>
    </location>
</feature>
<organism evidence="2 3">
    <name type="scientific">Glossina pallidipes</name>
    <name type="common">Tsetse fly</name>
    <dbReference type="NCBI Taxonomy" id="7398"/>
    <lineage>
        <taxon>Eukaryota</taxon>
        <taxon>Metazoa</taxon>
        <taxon>Ecdysozoa</taxon>
        <taxon>Arthropoda</taxon>
        <taxon>Hexapoda</taxon>
        <taxon>Insecta</taxon>
        <taxon>Pterygota</taxon>
        <taxon>Neoptera</taxon>
        <taxon>Endopterygota</taxon>
        <taxon>Diptera</taxon>
        <taxon>Brachycera</taxon>
        <taxon>Muscomorpha</taxon>
        <taxon>Hippoboscoidea</taxon>
        <taxon>Glossinidae</taxon>
        <taxon>Glossina</taxon>
    </lineage>
</organism>
<protein>
    <submittedName>
        <fullName evidence="2">Uncharacterized protein</fullName>
    </submittedName>
</protein>
<evidence type="ECO:0000256" key="1">
    <source>
        <dbReference type="SAM" id="MobiDB-lite"/>
    </source>
</evidence>
<accession>A0A1A9ZHD6</accession>
<dbReference type="VEuPathDB" id="VectorBase:GPAI014723"/>
<dbReference type="SUPFAM" id="SSF52402">
    <property type="entry name" value="Adenine nucleotide alpha hydrolases-like"/>
    <property type="match status" value="1"/>
</dbReference>
<name>A0A1A9ZHD6_GLOPL</name>